<sequence>MTDAAIANTDQAAHWSEAGQVWVEHSGPLDRFLDNVTPPLLAAAFPGEGGRVLDIGCGYGSTTLEMARRLGPNGRCVGVDISAPMLGLARGRAAETANVDFLQADAQTADLGREAFDAAMSRFGVMFFEDPDAAFANIRRAIRAGGRLAFVAWRSPMENAFFAAPAMAAAALLPTAPAPDPDAPGQFAFADAGKVRGVLERSGWTDIAVEPLDAPVSVTRQDAMDLLLGVGPAGAAVRAEPTLKPKLTEAVTQALEPYRDGDRLKVTAACWLVTAKA</sequence>
<name>A0ABW4N1T2_9CAUL</name>
<dbReference type="Pfam" id="PF13649">
    <property type="entry name" value="Methyltransf_25"/>
    <property type="match status" value="1"/>
</dbReference>
<dbReference type="SUPFAM" id="SSF53335">
    <property type="entry name" value="S-adenosyl-L-methionine-dependent methyltransferases"/>
    <property type="match status" value="1"/>
</dbReference>
<dbReference type="CDD" id="cd02440">
    <property type="entry name" value="AdoMet_MTases"/>
    <property type="match status" value="1"/>
</dbReference>
<accession>A0ABW4N1T2</accession>
<keyword evidence="6" id="KW-1185">Reference proteome</keyword>
<evidence type="ECO:0000313" key="6">
    <source>
        <dbReference type="Proteomes" id="UP001597237"/>
    </source>
</evidence>
<evidence type="ECO:0000256" key="1">
    <source>
        <dbReference type="ARBA" id="ARBA00022603"/>
    </source>
</evidence>
<feature type="domain" description="Methyltransferase" evidence="4">
    <location>
        <begin position="52"/>
        <end position="146"/>
    </location>
</feature>
<evidence type="ECO:0000256" key="2">
    <source>
        <dbReference type="ARBA" id="ARBA00022679"/>
    </source>
</evidence>
<dbReference type="InterPro" id="IPR041698">
    <property type="entry name" value="Methyltransf_25"/>
</dbReference>
<dbReference type="EMBL" id="JBHUEY010000001">
    <property type="protein sequence ID" value="MFD1782630.1"/>
    <property type="molecule type" value="Genomic_DNA"/>
</dbReference>
<dbReference type="GO" id="GO:0008168">
    <property type="term" value="F:methyltransferase activity"/>
    <property type="evidence" value="ECO:0007669"/>
    <property type="project" value="UniProtKB-KW"/>
</dbReference>
<protein>
    <submittedName>
        <fullName evidence="5">Class I SAM-dependent methyltransferase</fullName>
        <ecNumber evidence="5">2.1.1.-</ecNumber>
    </submittedName>
</protein>
<dbReference type="RefSeq" id="WP_377282304.1">
    <property type="nucleotide sequence ID" value="NZ_JBHRSI010000006.1"/>
</dbReference>
<keyword evidence="2 5" id="KW-0808">Transferase</keyword>
<keyword evidence="1 5" id="KW-0489">Methyltransferase</keyword>
<dbReference type="InterPro" id="IPR029063">
    <property type="entry name" value="SAM-dependent_MTases_sf"/>
</dbReference>
<keyword evidence="3" id="KW-0949">S-adenosyl-L-methionine</keyword>
<dbReference type="PANTHER" id="PTHR43464">
    <property type="entry name" value="METHYLTRANSFERASE"/>
    <property type="match status" value="1"/>
</dbReference>
<dbReference type="GO" id="GO:0032259">
    <property type="term" value="P:methylation"/>
    <property type="evidence" value="ECO:0007669"/>
    <property type="project" value="UniProtKB-KW"/>
</dbReference>
<proteinExistence type="predicted"/>
<dbReference type="Proteomes" id="UP001597237">
    <property type="component" value="Unassembled WGS sequence"/>
</dbReference>
<gene>
    <name evidence="5" type="ORF">ACFSC0_04425</name>
</gene>
<dbReference type="PANTHER" id="PTHR43464:SF19">
    <property type="entry name" value="UBIQUINONE BIOSYNTHESIS O-METHYLTRANSFERASE, MITOCHONDRIAL"/>
    <property type="match status" value="1"/>
</dbReference>
<reference evidence="6" key="1">
    <citation type="journal article" date="2019" name="Int. J. Syst. Evol. Microbiol.">
        <title>The Global Catalogue of Microorganisms (GCM) 10K type strain sequencing project: providing services to taxonomists for standard genome sequencing and annotation.</title>
        <authorList>
            <consortium name="The Broad Institute Genomics Platform"/>
            <consortium name="The Broad Institute Genome Sequencing Center for Infectious Disease"/>
            <person name="Wu L."/>
            <person name="Ma J."/>
        </authorList>
    </citation>
    <scope>NUCLEOTIDE SEQUENCE [LARGE SCALE GENOMIC DNA]</scope>
    <source>
        <strain evidence="6">DFY28</strain>
    </source>
</reference>
<evidence type="ECO:0000313" key="5">
    <source>
        <dbReference type="EMBL" id="MFD1782630.1"/>
    </source>
</evidence>
<dbReference type="EC" id="2.1.1.-" evidence="5"/>
<evidence type="ECO:0000256" key="3">
    <source>
        <dbReference type="ARBA" id="ARBA00022691"/>
    </source>
</evidence>
<evidence type="ECO:0000259" key="4">
    <source>
        <dbReference type="Pfam" id="PF13649"/>
    </source>
</evidence>
<organism evidence="5 6">
    <name type="scientific">Phenylobacterium terrae</name>
    <dbReference type="NCBI Taxonomy" id="2665495"/>
    <lineage>
        <taxon>Bacteria</taxon>
        <taxon>Pseudomonadati</taxon>
        <taxon>Pseudomonadota</taxon>
        <taxon>Alphaproteobacteria</taxon>
        <taxon>Caulobacterales</taxon>
        <taxon>Caulobacteraceae</taxon>
        <taxon>Phenylobacterium</taxon>
    </lineage>
</organism>
<dbReference type="Gene3D" id="3.40.50.150">
    <property type="entry name" value="Vaccinia Virus protein VP39"/>
    <property type="match status" value="1"/>
</dbReference>
<comment type="caution">
    <text evidence="5">The sequence shown here is derived from an EMBL/GenBank/DDBJ whole genome shotgun (WGS) entry which is preliminary data.</text>
</comment>